<gene>
    <name evidence="2" type="ORF">SAMN04487962_11926</name>
</gene>
<dbReference type="SUPFAM" id="SSF56925">
    <property type="entry name" value="OMPA-like"/>
    <property type="match status" value="1"/>
</dbReference>
<dbReference type="Proteomes" id="UP000198762">
    <property type="component" value="Unassembled WGS sequence"/>
</dbReference>
<evidence type="ECO:0000256" key="1">
    <source>
        <dbReference type="SAM" id="SignalP"/>
    </source>
</evidence>
<feature type="chain" id="PRO_5011778181" evidence="1">
    <location>
        <begin position="23"/>
        <end position="231"/>
    </location>
</feature>
<dbReference type="Gene3D" id="2.40.160.20">
    <property type="match status" value="1"/>
</dbReference>
<accession>A0A1I0GLQ5</accession>
<dbReference type="EMBL" id="FOHZ01000019">
    <property type="protein sequence ID" value="SET71870.1"/>
    <property type="molecule type" value="Genomic_DNA"/>
</dbReference>
<keyword evidence="1" id="KW-0732">Signal</keyword>
<name>A0A1I0GLQ5_9GAMM</name>
<keyword evidence="3" id="KW-1185">Reference proteome</keyword>
<feature type="signal peptide" evidence="1">
    <location>
        <begin position="1"/>
        <end position="22"/>
    </location>
</feature>
<dbReference type="InterPro" id="IPR011250">
    <property type="entry name" value="OMP/PagP_B-barrel"/>
</dbReference>
<sequence length="231" mass="24325">MSRKLTLGILAAGLLAAGSAQAYQAGDIILRAGAVAVDPQDSSNNLALDGTSLPGHKVSVDSDVQLGLSGSYMLTDHFAIGLLAATPFQHNISGDGSVLGGAGKLAETKHLPPTLTLQYYPLHSSHRVQPYAGVGVNYTNFFEEKTTETLTNYLGADSTSIELDDSVGVAAELGVDIKLDDRFGLNAAIWYADIDTEATIKAYNGGNLSSTSKVDVEIDPMVYMVGFTYSF</sequence>
<dbReference type="GO" id="GO:0055085">
    <property type="term" value="P:transmembrane transport"/>
    <property type="evidence" value="ECO:0007669"/>
    <property type="project" value="TreeGrafter"/>
</dbReference>
<dbReference type="GO" id="GO:0019867">
    <property type="term" value="C:outer membrane"/>
    <property type="evidence" value="ECO:0007669"/>
    <property type="project" value="InterPro"/>
</dbReference>
<organism evidence="2 3">
    <name type="scientific">Marinobacter segnicrescens</name>
    <dbReference type="NCBI Taxonomy" id="430453"/>
    <lineage>
        <taxon>Bacteria</taxon>
        <taxon>Pseudomonadati</taxon>
        <taxon>Pseudomonadota</taxon>
        <taxon>Gammaproteobacteria</taxon>
        <taxon>Pseudomonadales</taxon>
        <taxon>Marinobacteraceae</taxon>
        <taxon>Marinobacter</taxon>
    </lineage>
</organism>
<dbReference type="STRING" id="430453.SAMN04487962_11926"/>
<evidence type="ECO:0000313" key="2">
    <source>
        <dbReference type="EMBL" id="SET71870.1"/>
    </source>
</evidence>
<proteinExistence type="predicted"/>
<dbReference type="InterPro" id="IPR005618">
    <property type="entry name" value="OMPW"/>
</dbReference>
<dbReference type="RefSeq" id="WP_091853907.1">
    <property type="nucleotide sequence ID" value="NZ_FOHZ01000019.1"/>
</dbReference>
<dbReference type="OrthoDB" id="9807574at2"/>
<reference evidence="3" key="1">
    <citation type="submission" date="2016-10" db="EMBL/GenBank/DDBJ databases">
        <authorList>
            <person name="Varghese N."/>
            <person name="Submissions S."/>
        </authorList>
    </citation>
    <scope>NUCLEOTIDE SEQUENCE [LARGE SCALE GENOMIC DNA]</scope>
    <source>
        <strain evidence="3">CGMCC 1.6489</strain>
    </source>
</reference>
<dbReference type="Pfam" id="PF03922">
    <property type="entry name" value="OmpW"/>
    <property type="match status" value="1"/>
</dbReference>
<protein>
    <submittedName>
        <fullName evidence="2">Outer membrane protein</fullName>
    </submittedName>
</protein>
<dbReference type="AlphaFoldDB" id="A0A1I0GLQ5"/>
<dbReference type="PANTHER" id="PTHR36920:SF1">
    <property type="entry name" value="OUTER MEMBRANE PROTEIN W"/>
    <property type="match status" value="1"/>
</dbReference>
<evidence type="ECO:0000313" key="3">
    <source>
        <dbReference type="Proteomes" id="UP000198762"/>
    </source>
</evidence>
<dbReference type="PANTHER" id="PTHR36920">
    <property type="match status" value="1"/>
</dbReference>